<dbReference type="EMBL" id="JBBPBM010000787">
    <property type="protein sequence ID" value="KAK8491416.1"/>
    <property type="molecule type" value="Genomic_DNA"/>
</dbReference>
<comment type="caution">
    <text evidence="1">The sequence shown here is derived from an EMBL/GenBank/DDBJ whole genome shotgun (WGS) entry which is preliminary data.</text>
</comment>
<accession>A0ABR2AE56</accession>
<keyword evidence="2" id="KW-1185">Reference proteome</keyword>
<name>A0ABR2AE56_9ROSI</name>
<evidence type="ECO:0000313" key="1">
    <source>
        <dbReference type="EMBL" id="KAK8491416.1"/>
    </source>
</evidence>
<organism evidence="1 2">
    <name type="scientific">Hibiscus sabdariffa</name>
    <name type="common">roselle</name>
    <dbReference type="NCBI Taxonomy" id="183260"/>
    <lineage>
        <taxon>Eukaryota</taxon>
        <taxon>Viridiplantae</taxon>
        <taxon>Streptophyta</taxon>
        <taxon>Embryophyta</taxon>
        <taxon>Tracheophyta</taxon>
        <taxon>Spermatophyta</taxon>
        <taxon>Magnoliopsida</taxon>
        <taxon>eudicotyledons</taxon>
        <taxon>Gunneridae</taxon>
        <taxon>Pentapetalae</taxon>
        <taxon>rosids</taxon>
        <taxon>malvids</taxon>
        <taxon>Malvales</taxon>
        <taxon>Malvaceae</taxon>
        <taxon>Malvoideae</taxon>
        <taxon>Hibiscus</taxon>
    </lineage>
</organism>
<sequence length="163" mass="18137">MESQFGLQEHDILHSLLEGHIDNGILYEFVSPVINSERNDGAGAAYAGSNSGDTMVPDSFGALNTLQINHLWEVNRHEDLCVVEPSLKAQECMPEENVGLIVQDDDNYMEPNLVTGVQESDIVVLKPSEVILRNRSKMARVSKDELIPHHGDSCKVWSMSKLH</sequence>
<gene>
    <name evidence="1" type="ORF">V6N12_012478</name>
</gene>
<dbReference type="Proteomes" id="UP001472677">
    <property type="component" value="Unassembled WGS sequence"/>
</dbReference>
<reference evidence="1 2" key="1">
    <citation type="journal article" date="2024" name="G3 (Bethesda)">
        <title>Genome assembly of Hibiscus sabdariffa L. provides insights into metabolisms of medicinal natural products.</title>
        <authorList>
            <person name="Kim T."/>
        </authorList>
    </citation>
    <scope>NUCLEOTIDE SEQUENCE [LARGE SCALE GENOMIC DNA]</scope>
    <source>
        <strain evidence="1">TK-2024</strain>
        <tissue evidence="1">Old leaves</tissue>
    </source>
</reference>
<evidence type="ECO:0000313" key="2">
    <source>
        <dbReference type="Proteomes" id="UP001472677"/>
    </source>
</evidence>
<protein>
    <submittedName>
        <fullName evidence="1">Uncharacterized protein</fullName>
    </submittedName>
</protein>
<proteinExistence type="predicted"/>